<dbReference type="AlphaFoldDB" id="A0A167LNS8"/>
<dbReference type="RefSeq" id="XP_018288849.1">
    <property type="nucleotide sequence ID" value="XM_018441234.1"/>
</dbReference>
<dbReference type="EMBL" id="KV440987">
    <property type="protein sequence ID" value="OAD70809.1"/>
    <property type="molecule type" value="Genomic_DNA"/>
</dbReference>
<dbReference type="GeneID" id="29002140"/>
<keyword evidence="1" id="KW-0472">Membrane</keyword>
<dbReference type="Proteomes" id="UP000077315">
    <property type="component" value="Unassembled WGS sequence"/>
</dbReference>
<proteinExistence type="predicted"/>
<keyword evidence="1" id="KW-1133">Transmembrane helix</keyword>
<accession>A0A167LNS8</accession>
<dbReference type="InParanoid" id="A0A167LNS8"/>
<gene>
    <name evidence="2" type="ORF">PHYBLDRAFT_64115</name>
</gene>
<evidence type="ECO:0000313" key="2">
    <source>
        <dbReference type="EMBL" id="OAD70809.1"/>
    </source>
</evidence>
<dbReference type="VEuPathDB" id="FungiDB:PHYBLDRAFT_64115"/>
<sequence>MLETDLQNHSEKRKNSRLFNRLCYCRFKGQYIDFSFHTKKKASVIRAICCLFGVLCVVYGIKNYEGKCVSNSVDATDDRVDGFPLLVPDVAFAWVLFPRSFYKSDTCFTVRTKLVS</sequence>
<organism evidence="2 3">
    <name type="scientific">Phycomyces blakesleeanus (strain ATCC 8743b / DSM 1359 / FGSC 10004 / NBRC 33097 / NRRL 1555)</name>
    <dbReference type="NCBI Taxonomy" id="763407"/>
    <lineage>
        <taxon>Eukaryota</taxon>
        <taxon>Fungi</taxon>
        <taxon>Fungi incertae sedis</taxon>
        <taxon>Mucoromycota</taxon>
        <taxon>Mucoromycotina</taxon>
        <taxon>Mucoromycetes</taxon>
        <taxon>Mucorales</taxon>
        <taxon>Phycomycetaceae</taxon>
        <taxon>Phycomyces</taxon>
    </lineage>
</organism>
<keyword evidence="1" id="KW-0812">Transmembrane</keyword>
<evidence type="ECO:0000256" key="1">
    <source>
        <dbReference type="SAM" id="Phobius"/>
    </source>
</evidence>
<name>A0A167LNS8_PHYB8</name>
<keyword evidence="3" id="KW-1185">Reference proteome</keyword>
<feature type="transmembrane region" description="Helical" evidence="1">
    <location>
        <begin position="44"/>
        <end position="61"/>
    </location>
</feature>
<reference evidence="3" key="1">
    <citation type="submission" date="2015-06" db="EMBL/GenBank/DDBJ databases">
        <title>Expansion of signal transduction pathways in fungi by whole-genome duplication.</title>
        <authorList>
            <consortium name="DOE Joint Genome Institute"/>
            <person name="Corrochano L.M."/>
            <person name="Kuo A."/>
            <person name="Marcet-Houben M."/>
            <person name="Polaino S."/>
            <person name="Salamov A."/>
            <person name="Villalobos J.M."/>
            <person name="Alvarez M.I."/>
            <person name="Avalos J."/>
            <person name="Benito E.P."/>
            <person name="Benoit I."/>
            <person name="Burger G."/>
            <person name="Camino L.P."/>
            <person name="Canovas D."/>
            <person name="Cerda-Olmedo E."/>
            <person name="Cheng J.-F."/>
            <person name="Dominguez A."/>
            <person name="Elias M."/>
            <person name="Eslava A.P."/>
            <person name="Glaser F."/>
            <person name="Grimwood J."/>
            <person name="Gutierrez G."/>
            <person name="Heitman J."/>
            <person name="Henrissat B."/>
            <person name="Iturriaga E.A."/>
            <person name="Lang B.F."/>
            <person name="Lavin J.L."/>
            <person name="Lee S."/>
            <person name="Li W."/>
            <person name="Lindquist E."/>
            <person name="Lopez-Garcia S."/>
            <person name="Luque E.M."/>
            <person name="Marcos A.T."/>
            <person name="Martin J."/>
            <person name="McCluskey K."/>
            <person name="Medina H.R."/>
            <person name="Miralles-Duran A."/>
            <person name="Miyazaki A."/>
            <person name="Munoz-Torres E."/>
            <person name="Oguiza J.A."/>
            <person name="Ohm R."/>
            <person name="Olmedo M."/>
            <person name="Orejas M."/>
            <person name="Ortiz-Castellanos L."/>
            <person name="Pisabarro A.G."/>
            <person name="Rodriguez-Romero J."/>
            <person name="Ruiz-Herrera J."/>
            <person name="Ruiz-Vazquez R."/>
            <person name="Sanz C."/>
            <person name="Schackwitz W."/>
            <person name="Schmutz J."/>
            <person name="Shahriari M."/>
            <person name="Shelest E."/>
            <person name="Silva-Franco F."/>
            <person name="Soanes D."/>
            <person name="Syed K."/>
            <person name="Tagua V.G."/>
            <person name="Talbot N.J."/>
            <person name="Thon M."/>
            <person name="De vries R.P."/>
            <person name="Wiebenga A."/>
            <person name="Yadav J.S."/>
            <person name="Braun E.L."/>
            <person name="Baker S."/>
            <person name="Garre V."/>
            <person name="Horwitz B."/>
            <person name="Torres-Martinez S."/>
            <person name="Idnurm A."/>
            <person name="Herrera-Estrella A."/>
            <person name="Gabaldon T."/>
            <person name="Grigoriev I.V."/>
        </authorList>
    </citation>
    <scope>NUCLEOTIDE SEQUENCE [LARGE SCALE GENOMIC DNA]</scope>
    <source>
        <strain evidence="3">NRRL 1555(-)</strain>
    </source>
</reference>
<protein>
    <submittedName>
        <fullName evidence="2">Uncharacterized protein</fullName>
    </submittedName>
</protein>
<evidence type="ECO:0000313" key="3">
    <source>
        <dbReference type="Proteomes" id="UP000077315"/>
    </source>
</evidence>